<protein>
    <recommendedName>
        <fullName evidence="3">TolC family protein</fullName>
    </recommendedName>
</protein>
<evidence type="ECO:0000313" key="1">
    <source>
        <dbReference type="EMBL" id="ACD04193.1"/>
    </source>
</evidence>
<dbReference type="AlphaFoldDB" id="B2UMY7"/>
<proteinExistence type="predicted"/>
<name>B2UMY7_AKKM8</name>
<dbReference type="BioCyc" id="AMUC349741:G1GBX-396-MONOMER"/>
<dbReference type="KEGG" id="amu:Amuc_0354"/>
<dbReference type="Proteomes" id="UP000001031">
    <property type="component" value="Chromosome"/>
</dbReference>
<reference evidence="2" key="1">
    <citation type="journal article" date="2011" name="PLoS ONE">
        <title>The genome of Akkermansia muciniphila, a dedicated intestinal mucin degrader, and its use in exploring intestinal metagenomes.</title>
        <authorList>
            <person name="van Passel M.W."/>
            <person name="Kant R."/>
            <person name="Zoetendal E.G."/>
            <person name="Plugge C.M."/>
            <person name="Derrien M."/>
            <person name="Malfatti S.A."/>
            <person name="Chain P.S."/>
            <person name="Woyke T."/>
            <person name="Palva A."/>
            <person name="de Vos W.M."/>
            <person name="Smidt H."/>
        </authorList>
    </citation>
    <scope>NUCLEOTIDE SEQUENCE [LARGE SCALE GENOMIC DNA]</scope>
    <source>
        <strain evidence="2">ATCC BAA-835 / DSM 22959 / JCM 33894 / BCRC 81048 / CCUG 64013 / CIP 107961 / Muc</strain>
    </source>
</reference>
<dbReference type="eggNOG" id="COG1538">
    <property type="taxonomic scope" value="Bacteria"/>
</dbReference>
<dbReference type="RefSeq" id="WP_012419408.1">
    <property type="nucleotide sequence ID" value="NC_010655.1"/>
</dbReference>
<dbReference type="STRING" id="349741.Amuc_0354"/>
<organism evidence="1 2">
    <name type="scientific">Akkermansia muciniphila (strain ATCC BAA-835 / DSM 22959 / JCM 33894 / BCRC 81048 / CCUG 64013 / CIP 107961 / Muc)</name>
    <dbReference type="NCBI Taxonomy" id="349741"/>
    <lineage>
        <taxon>Bacteria</taxon>
        <taxon>Pseudomonadati</taxon>
        <taxon>Verrucomicrobiota</taxon>
        <taxon>Verrucomicrobiia</taxon>
        <taxon>Verrucomicrobiales</taxon>
        <taxon>Akkermansiaceae</taxon>
        <taxon>Akkermansia</taxon>
    </lineage>
</organism>
<evidence type="ECO:0000313" key="2">
    <source>
        <dbReference type="Proteomes" id="UP000001031"/>
    </source>
</evidence>
<dbReference type="OrthoDB" id="199511at2"/>
<keyword evidence="2" id="KW-1185">Reference proteome</keyword>
<dbReference type="SUPFAM" id="SSF56954">
    <property type="entry name" value="Outer membrane efflux proteins (OEP)"/>
    <property type="match status" value="1"/>
</dbReference>
<gene>
    <name evidence="1" type="ordered locus">Amuc_0354</name>
</gene>
<dbReference type="PaxDb" id="349741-Amuc_0354"/>
<accession>B2UMY7</accession>
<dbReference type="HOGENOM" id="CLU_638791_0_0_0"/>
<dbReference type="EMBL" id="CP001071">
    <property type="protein sequence ID" value="ACD04193.1"/>
    <property type="molecule type" value="Genomic_DNA"/>
</dbReference>
<evidence type="ECO:0008006" key="3">
    <source>
        <dbReference type="Google" id="ProtNLM"/>
    </source>
</evidence>
<sequence length="429" mass="49683">MFPFPPVVRSFLFSLFERAWLRAALCFCLCTAVCASCSVDRHMEKKAGELMARMDAVPDWRQLPRKEISWHQALAMMMERNIDLKKSEQSLKTTKRSVVNVFTQIIPGVNLDWMLTKELSDLARVTASDVEYNTNILFNMPSLTQIPFDYYSAKAAVYTAEKTLEMKKRELVARLYQQVLSYRNAQISYNNQLSSLPYDDDGVQKKKLDLERERNLNEISQGFAVLLGNMDARWLVNPETMPRLDWGRYRAASRQLDLLVVTMVAMELEASRLQVLNAKLKFFPSVDINFYSPTLFSSTGGTYGGFFAGAGDMKVNMSLREELDTRLTSWFQYKSAKESHELLQREVVMELQRRRIKIAALLESRRRFELWQGVLMKEIAFKESRLSVSGDEYLEQRKDIRKMYADLDNEASKNAEVEAALIMEYGWLK</sequence>